<reference evidence="4 5" key="1">
    <citation type="submission" date="2020-07" db="EMBL/GenBank/DDBJ databases">
        <title>Telomere length de novo assembly of all 7 chromosomes of the fungus, Metarhizium brunneum, using a novel assembly pipeline.</title>
        <authorList>
            <person name="Saud z."/>
            <person name="Kortsinoglou A."/>
            <person name="Kouvelis V.N."/>
            <person name="Butt T.M."/>
        </authorList>
    </citation>
    <scope>NUCLEOTIDE SEQUENCE [LARGE SCALE GENOMIC DNA]</scope>
    <source>
        <strain evidence="4 5">4556</strain>
    </source>
</reference>
<dbReference type="GO" id="GO:0016841">
    <property type="term" value="F:ammonia-lyase activity"/>
    <property type="evidence" value="ECO:0007669"/>
    <property type="project" value="InterPro"/>
</dbReference>
<evidence type="ECO:0000256" key="2">
    <source>
        <dbReference type="RuleBase" id="RU003954"/>
    </source>
</evidence>
<dbReference type="EMBL" id="CP058932">
    <property type="protein sequence ID" value="QLI65595.1"/>
    <property type="molecule type" value="Genomic_DNA"/>
</dbReference>
<dbReference type="GeneID" id="26237386"/>
<dbReference type="Proteomes" id="UP000510686">
    <property type="component" value="Chromosome 1"/>
</dbReference>
<dbReference type="Pfam" id="PF00221">
    <property type="entry name" value="Lyase_aromatic"/>
    <property type="match status" value="1"/>
</dbReference>
<dbReference type="RefSeq" id="XP_065985996.1">
    <property type="nucleotide sequence ID" value="XM_066129966.1"/>
</dbReference>
<evidence type="ECO:0000313" key="5">
    <source>
        <dbReference type="Proteomes" id="UP000510686"/>
    </source>
</evidence>
<accession>A0A7D5US41</accession>
<comment type="similarity">
    <text evidence="1 2">Belongs to the PAL/histidase family.</text>
</comment>
<dbReference type="CDD" id="cd00332">
    <property type="entry name" value="PAL-HAL"/>
    <property type="match status" value="1"/>
</dbReference>
<organism evidence="4 5">
    <name type="scientific">Metarhizium brunneum</name>
    <dbReference type="NCBI Taxonomy" id="500148"/>
    <lineage>
        <taxon>Eukaryota</taxon>
        <taxon>Fungi</taxon>
        <taxon>Dikarya</taxon>
        <taxon>Ascomycota</taxon>
        <taxon>Pezizomycotina</taxon>
        <taxon>Sordariomycetes</taxon>
        <taxon>Hypocreomycetidae</taxon>
        <taxon>Hypocreales</taxon>
        <taxon>Clavicipitaceae</taxon>
        <taxon>Metarhizium</taxon>
    </lineage>
</organism>
<dbReference type="KEGG" id="mbrn:26237386"/>
<evidence type="ECO:0000313" key="4">
    <source>
        <dbReference type="EMBL" id="QLI65595.1"/>
    </source>
</evidence>
<dbReference type="Gene3D" id="1.20.200.10">
    <property type="entry name" value="Fumarase/aspartase (Central domain)"/>
    <property type="match status" value="1"/>
</dbReference>
<dbReference type="PANTHER" id="PTHR10362">
    <property type="entry name" value="HISTIDINE AMMONIA-LYASE"/>
    <property type="match status" value="1"/>
</dbReference>
<dbReference type="NCBIfam" id="TIGR01226">
    <property type="entry name" value="phe_am_lyase"/>
    <property type="match status" value="1"/>
</dbReference>
<dbReference type="InterPro" id="IPR022313">
    <property type="entry name" value="Phe/His_NH3-lyase_AS"/>
</dbReference>
<dbReference type="GO" id="GO:0005737">
    <property type="term" value="C:cytoplasm"/>
    <property type="evidence" value="ECO:0007669"/>
    <property type="project" value="InterPro"/>
</dbReference>
<gene>
    <name evidence="4" type="primary">PAL1_0</name>
    <name evidence="4" type="ORF">G6M90_00g026430</name>
</gene>
<feature type="region of interest" description="Disordered" evidence="3">
    <location>
        <begin position="759"/>
        <end position="781"/>
    </location>
</feature>
<dbReference type="SUPFAM" id="SSF48557">
    <property type="entry name" value="L-aspartase-like"/>
    <property type="match status" value="1"/>
</dbReference>
<keyword evidence="5" id="KW-1185">Reference proteome</keyword>
<sequence>MSLGAINDIYLSHRDAIAAKLKGHSANQAIDGKSLDLATVIAIARYGISSHLSDGSIEAVAKSAEMVQASIDKGEVVYGETRLSQTRTLNLTIIPGVNTGFGGSANTRTNQVEQLQSNLLRMLQYGVIAEERAVTAPESRHDTDLNDIISQSALPLDNPLASTSMPESWVRAAMLIRLNSLASGFSGIKETTIRTLHQMLEEGITPLVPVKGSISASGDLSPLSYIAGVVEGKPGLNVWTRNTKGERCLKRADVALAEKDIKPVSLGAKEGLALVNGTAVSCAVASLALHDAMGQATLSQILTAMSVEALLGTDESFDSFFGEVRPHPGQVETARNIHAFLSKSSLVQHSDTEEGELRQDRYSVRTASQWIGPVLEDLHLAHQQIGIEMNSVTDNPLIDPARDGKMLHGGNFQARAVTSAMEKTRQSLQTIGRMLFSQCTELINPATNRGLAPNLVAEEPSESFIWKGTDIMIAALQAELGFLANPVGSHVQTAEMSNQSINSLALISGRYTLEAVQTLSQLSAAHLVACCQALDLRAMSCKYLETMAPIFKDMTSEALSGYLLTPETGDVFLPATWAAFQKALDTYTHFDSPRRFAMTFESLQPLVLKHIRTTAEAVRALQAWTEKCCAVALDHFKMNREAYYANPEATPYIGSASSRMYKFVRHQLGVPFMSNKFISTPREEGGDFTWGEPDGDSNRGVTMGGMIAKVYESMRTGQLYHHVALCISDVHEYSSAANKDDEMQFSYALNKAGELTGWGGNSPGSLSGDEKNDATQAQNISSSATVVDDTLYLLETDAGTNQKLKEDMVYLTLHVESTRRQGQLSPHWG</sequence>
<evidence type="ECO:0000256" key="3">
    <source>
        <dbReference type="SAM" id="MobiDB-lite"/>
    </source>
</evidence>
<dbReference type="InterPro" id="IPR005922">
    <property type="entry name" value="Phe_NH3-lyase"/>
</dbReference>
<dbReference type="OrthoDB" id="10051290at2759"/>
<dbReference type="AlphaFoldDB" id="A0A7D5US41"/>
<dbReference type="InterPro" id="IPR008948">
    <property type="entry name" value="L-Aspartase-like"/>
</dbReference>
<dbReference type="InterPro" id="IPR024083">
    <property type="entry name" value="Fumarase/histidase_N"/>
</dbReference>
<dbReference type="Gene3D" id="1.10.274.20">
    <property type="entry name" value="Phenylalanine ammonia-lyase 1, domain 3"/>
    <property type="match status" value="1"/>
</dbReference>
<dbReference type="InterPro" id="IPR023144">
    <property type="entry name" value="Phe_NH3-lyase_shielding_dom_sf"/>
</dbReference>
<keyword evidence="2 4" id="KW-0456">Lyase</keyword>
<name>A0A7D5US41_9HYPO</name>
<evidence type="ECO:0000256" key="1">
    <source>
        <dbReference type="ARBA" id="ARBA00007238"/>
    </source>
</evidence>
<proteinExistence type="inferred from homology"/>
<dbReference type="Gene3D" id="1.10.275.10">
    <property type="entry name" value="Fumarase/aspartase (N-terminal domain)"/>
    <property type="match status" value="1"/>
</dbReference>
<dbReference type="InterPro" id="IPR001106">
    <property type="entry name" value="Aromatic_Lyase"/>
</dbReference>
<protein>
    <submittedName>
        <fullName evidence="4">Phenylalanine ammonia-lyase</fullName>
    </submittedName>
</protein>
<dbReference type="GO" id="GO:0006559">
    <property type="term" value="P:L-phenylalanine catabolic process"/>
    <property type="evidence" value="ECO:0007669"/>
    <property type="project" value="InterPro"/>
</dbReference>
<dbReference type="PROSITE" id="PS00488">
    <property type="entry name" value="PAL_HISTIDASE"/>
    <property type="match status" value="1"/>
</dbReference>